<dbReference type="SUPFAM" id="SSF54427">
    <property type="entry name" value="NTF2-like"/>
    <property type="match status" value="1"/>
</dbReference>
<accession>A0AA41XPM8</accession>
<name>A0AA41XPM8_9MYCO</name>
<reference evidence="1" key="2">
    <citation type="journal article" date="2022" name="BMC Genomics">
        <title>Comparative genome analysis of mycobacteria focusing on tRNA and non-coding RNA.</title>
        <authorList>
            <person name="Behra P.R.K."/>
            <person name="Pettersson B.M.F."/>
            <person name="Ramesh M."/>
            <person name="Das S."/>
            <person name="Dasgupta S."/>
            <person name="Kirsebom L.A."/>
        </authorList>
    </citation>
    <scope>NUCLEOTIDE SEQUENCE</scope>
    <source>
        <strain evidence="1">CCUG 55640</strain>
    </source>
</reference>
<evidence type="ECO:0000313" key="1">
    <source>
        <dbReference type="EMBL" id="MCV7378919.1"/>
    </source>
</evidence>
<dbReference type="Proteomes" id="UP001141650">
    <property type="component" value="Unassembled WGS sequence"/>
</dbReference>
<organism evidence="1 2">
    <name type="scientific">Mycobacterium alsense</name>
    <dbReference type="NCBI Taxonomy" id="324058"/>
    <lineage>
        <taxon>Bacteria</taxon>
        <taxon>Bacillati</taxon>
        <taxon>Actinomycetota</taxon>
        <taxon>Actinomycetes</taxon>
        <taxon>Mycobacteriales</taxon>
        <taxon>Mycobacteriaceae</taxon>
        <taxon>Mycobacterium</taxon>
    </lineage>
</organism>
<dbReference type="InterPro" id="IPR032710">
    <property type="entry name" value="NTF2-like_dom_sf"/>
</dbReference>
<gene>
    <name evidence="1" type="ORF">H7K38_09650</name>
</gene>
<protein>
    <submittedName>
        <fullName evidence="1">Uncharacterized protein</fullName>
    </submittedName>
</protein>
<proteinExistence type="predicted"/>
<evidence type="ECO:0000313" key="2">
    <source>
        <dbReference type="Proteomes" id="UP001141650"/>
    </source>
</evidence>
<dbReference type="AlphaFoldDB" id="A0AA41XPM8"/>
<dbReference type="Gene3D" id="3.10.450.50">
    <property type="match status" value="1"/>
</dbReference>
<dbReference type="RefSeq" id="WP_142276232.1">
    <property type="nucleotide sequence ID" value="NZ_JACKVH010000012.1"/>
</dbReference>
<reference evidence="1" key="1">
    <citation type="submission" date="2020-07" db="EMBL/GenBank/DDBJ databases">
        <authorList>
            <person name="Pettersson B.M.F."/>
            <person name="Behra P.R.K."/>
            <person name="Ramesh M."/>
            <person name="Das S."/>
            <person name="Dasgupta S."/>
            <person name="Kirsebom L.A."/>
        </authorList>
    </citation>
    <scope>NUCLEOTIDE SEQUENCE</scope>
    <source>
        <strain evidence="1">CCUG 55640</strain>
    </source>
</reference>
<comment type="caution">
    <text evidence="1">The sequence shown here is derived from an EMBL/GenBank/DDBJ whole genome shotgun (WGS) entry which is preliminary data.</text>
</comment>
<sequence>MLILISRGRTVMVEQVSNSIIRGIPVSSAVMAVFELDEWGRIQQWREAYDLKSATDQIATSPRGGHPARPGSGQPWPRLLPAVVRFVTYFSTTAVSLLAIAA</sequence>
<dbReference type="EMBL" id="JACKVH010000012">
    <property type="protein sequence ID" value="MCV7378919.1"/>
    <property type="molecule type" value="Genomic_DNA"/>
</dbReference>